<evidence type="ECO:0000259" key="5">
    <source>
        <dbReference type="Pfam" id="PF00582"/>
    </source>
</evidence>
<dbReference type="PANTHER" id="PTHR47892:SF1">
    <property type="entry name" value="UNIVERSAL STRESS PROTEIN E"/>
    <property type="match status" value="1"/>
</dbReference>
<name>A0ABM6YU87_9VIBR</name>
<proteinExistence type="inferred from homology"/>
<organism evidence="6 7">
    <name type="scientific">Vibrio alfacsensis</name>
    <dbReference type="NCBI Taxonomy" id="1074311"/>
    <lineage>
        <taxon>Bacteria</taxon>
        <taxon>Pseudomonadati</taxon>
        <taxon>Pseudomonadota</taxon>
        <taxon>Gammaproteobacteria</taxon>
        <taxon>Vibrionales</taxon>
        <taxon>Vibrionaceae</taxon>
        <taxon>Vibrio</taxon>
    </lineage>
</organism>
<dbReference type="Pfam" id="PF00582">
    <property type="entry name" value="Usp"/>
    <property type="match status" value="1"/>
</dbReference>
<sequence length="311" mass="34457">MKEFKNILFVNHGLEGQSHGLTQAIQIAENNQADLKGLIVCPSLPASMLDYEATYEQSLIDALATNMSEIQTKLGTTNHPNPYPISIECGSYPAVRIIRSVHRHQNDLLIKDAEPQDDDTKGFKALDMKLLRKCPCPIWLNKESSKAANALNVAVAIDPSVSDPAEQGLAMRLLQLARSVADSTNGTLHIVSCWDFHLESYLRHHSWIQIEDRVLDAQVEIEKKTHRKALEGLIEKSAIKGDQVVHHLHGTPDDEIPNWILEKDIDVLVMGTVARSGIQGLLVGNTAENIFQTVNCSLVVLKPDNFVSPIQ</sequence>
<dbReference type="EMBL" id="CP032093">
    <property type="protein sequence ID" value="AXY01093.1"/>
    <property type="molecule type" value="Genomic_DNA"/>
</dbReference>
<comment type="function">
    <text evidence="4">Required for resistance to DNA-damaging agents.</text>
</comment>
<evidence type="ECO:0000313" key="6">
    <source>
        <dbReference type="EMBL" id="AXY01093.1"/>
    </source>
</evidence>
<comment type="similarity">
    <text evidence="2">Belongs to the universal stress protein A family.</text>
</comment>
<dbReference type="Proteomes" id="UP000262832">
    <property type="component" value="Chromosome I"/>
</dbReference>
<keyword evidence="7" id="KW-1185">Reference proteome</keyword>
<feature type="domain" description="UspA" evidence="5">
    <location>
        <begin position="170"/>
        <end position="302"/>
    </location>
</feature>
<dbReference type="SUPFAM" id="SSF52402">
    <property type="entry name" value="Adenine nucleotide alpha hydrolases-like"/>
    <property type="match status" value="2"/>
</dbReference>
<accession>A0ABM6YU87</accession>
<evidence type="ECO:0000256" key="3">
    <source>
        <dbReference type="ARBA" id="ARBA00022490"/>
    </source>
</evidence>
<comment type="subcellular location">
    <subcellularLocation>
        <location evidence="1">Cytoplasm</location>
    </subcellularLocation>
</comment>
<keyword evidence="3" id="KW-0963">Cytoplasm</keyword>
<evidence type="ECO:0000256" key="4">
    <source>
        <dbReference type="ARBA" id="ARBA00037131"/>
    </source>
</evidence>
<protein>
    <submittedName>
        <fullName evidence="6">Universal stress protein</fullName>
    </submittedName>
</protein>
<evidence type="ECO:0000313" key="7">
    <source>
        <dbReference type="Proteomes" id="UP000262832"/>
    </source>
</evidence>
<evidence type="ECO:0000256" key="1">
    <source>
        <dbReference type="ARBA" id="ARBA00004496"/>
    </source>
</evidence>
<dbReference type="PANTHER" id="PTHR47892">
    <property type="entry name" value="UNIVERSAL STRESS PROTEIN E"/>
    <property type="match status" value="1"/>
</dbReference>
<dbReference type="InterPro" id="IPR006016">
    <property type="entry name" value="UspA"/>
</dbReference>
<reference evidence="6 7" key="1">
    <citation type="submission" date="2018-08" db="EMBL/GenBank/DDBJ databases">
        <title>Genomic taxonomy of the Vibrionaceae family.</title>
        <authorList>
            <person name="Gomez-Gil B."/>
            <person name="Tanaka M."/>
            <person name="Sawabe T."/>
            <person name="Enciso-Ibarra K."/>
        </authorList>
    </citation>
    <scope>NUCLEOTIDE SEQUENCE [LARGE SCALE GENOMIC DNA]</scope>
    <source>
        <strain evidence="6 7">CAIM 1831</strain>
    </source>
</reference>
<dbReference type="Gene3D" id="3.40.50.12370">
    <property type="match status" value="1"/>
</dbReference>
<gene>
    <name evidence="6" type="ORF">D1115_07555</name>
</gene>
<evidence type="ECO:0000256" key="2">
    <source>
        <dbReference type="ARBA" id="ARBA00008791"/>
    </source>
</evidence>